<dbReference type="Proteomes" id="UP000230002">
    <property type="component" value="Unassembled WGS sequence"/>
</dbReference>
<dbReference type="GO" id="GO:0005829">
    <property type="term" value="C:cytosol"/>
    <property type="evidence" value="ECO:0007669"/>
    <property type="project" value="TreeGrafter"/>
</dbReference>
<dbReference type="Gene3D" id="1.10.510.10">
    <property type="entry name" value="Transferase(Phosphotransferase) domain 1"/>
    <property type="match status" value="1"/>
</dbReference>
<evidence type="ECO:0000313" key="7">
    <source>
        <dbReference type="Proteomes" id="UP000230002"/>
    </source>
</evidence>
<dbReference type="Pfam" id="PF00069">
    <property type="entry name" value="Pkinase"/>
    <property type="match status" value="2"/>
</dbReference>
<feature type="compositionally biased region" description="Polar residues" evidence="4">
    <location>
        <begin position="181"/>
        <end position="190"/>
    </location>
</feature>
<feature type="region of interest" description="Disordered" evidence="4">
    <location>
        <begin position="416"/>
        <end position="467"/>
    </location>
</feature>
<reference evidence="6 7" key="1">
    <citation type="journal article" date="2015" name="Sci. Rep.">
        <title>Chromosome-level genome map provides insights into diverse defense mechanisms in the medicinal fungus Ganoderma sinense.</title>
        <authorList>
            <person name="Zhu Y."/>
            <person name="Xu J."/>
            <person name="Sun C."/>
            <person name="Zhou S."/>
            <person name="Xu H."/>
            <person name="Nelson D.R."/>
            <person name="Qian J."/>
            <person name="Song J."/>
            <person name="Luo H."/>
            <person name="Xiang L."/>
            <person name="Li Y."/>
            <person name="Xu Z."/>
            <person name="Ji A."/>
            <person name="Wang L."/>
            <person name="Lu S."/>
            <person name="Hayward A."/>
            <person name="Sun W."/>
            <person name="Li X."/>
            <person name="Schwartz D.C."/>
            <person name="Wang Y."/>
            <person name="Chen S."/>
        </authorList>
    </citation>
    <scope>NUCLEOTIDE SEQUENCE [LARGE SCALE GENOMIC DNA]</scope>
    <source>
        <strain evidence="6 7">ZZ0214-1</strain>
    </source>
</reference>
<feature type="region of interest" description="Disordered" evidence="4">
    <location>
        <begin position="144"/>
        <end position="254"/>
    </location>
</feature>
<dbReference type="PANTHER" id="PTHR24346">
    <property type="entry name" value="MAP/MICROTUBULE AFFINITY-REGULATING KINASE"/>
    <property type="match status" value="1"/>
</dbReference>
<dbReference type="GO" id="GO:0005524">
    <property type="term" value="F:ATP binding"/>
    <property type="evidence" value="ECO:0007669"/>
    <property type="project" value="UniProtKB-UniRule"/>
</dbReference>
<accession>A0A2G8SR99</accession>
<dbReference type="GO" id="GO:0035556">
    <property type="term" value="P:intracellular signal transduction"/>
    <property type="evidence" value="ECO:0007669"/>
    <property type="project" value="TreeGrafter"/>
</dbReference>
<dbReference type="SMART" id="SM00220">
    <property type="entry name" value="S_TKc"/>
    <property type="match status" value="1"/>
</dbReference>
<dbReference type="InterPro" id="IPR008271">
    <property type="entry name" value="Ser/Thr_kinase_AS"/>
</dbReference>
<dbReference type="EMBL" id="AYKW01000002">
    <property type="protein sequence ID" value="PIL36243.1"/>
    <property type="molecule type" value="Genomic_DNA"/>
</dbReference>
<dbReference type="SUPFAM" id="SSF56112">
    <property type="entry name" value="Protein kinase-like (PK-like)"/>
    <property type="match status" value="2"/>
</dbReference>
<dbReference type="PROSITE" id="PS00108">
    <property type="entry name" value="PROTEIN_KINASE_ST"/>
    <property type="match status" value="1"/>
</dbReference>
<feature type="compositionally biased region" description="Low complexity" evidence="4">
    <location>
        <begin position="430"/>
        <end position="453"/>
    </location>
</feature>
<feature type="domain" description="Protein kinase" evidence="5">
    <location>
        <begin position="324"/>
        <end position="673"/>
    </location>
</feature>
<proteinExistence type="predicted"/>
<comment type="caution">
    <text evidence="6">The sequence shown here is derived from an EMBL/GenBank/DDBJ whole genome shotgun (WGS) entry which is preliminary data.</text>
</comment>
<dbReference type="PANTHER" id="PTHR24346:SF72">
    <property type="entry name" value="CAMK PROTEIN KINASE"/>
    <property type="match status" value="1"/>
</dbReference>
<evidence type="ECO:0000256" key="3">
    <source>
        <dbReference type="PROSITE-ProRule" id="PRU10141"/>
    </source>
</evidence>
<keyword evidence="2 3" id="KW-0067">ATP-binding</keyword>
<evidence type="ECO:0000313" key="6">
    <source>
        <dbReference type="EMBL" id="PIL36243.1"/>
    </source>
</evidence>
<protein>
    <submittedName>
        <fullName evidence="6">Transporter</fullName>
    </submittedName>
</protein>
<organism evidence="6 7">
    <name type="scientific">Ganoderma sinense ZZ0214-1</name>
    <dbReference type="NCBI Taxonomy" id="1077348"/>
    <lineage>
        <taxon>Eukaryota</taxon>
        <taxon>Fungi</taxon>
        <taxon>Dikarya</taxon>
        <taxon>Basidiomycota</taxon>
        <taxon>Agaricomycotina</taxon>
        <taxon>Agaricomycetes</taxon>
        <taxon>Polyporales</taxon>
        <taxon>Polyporaceae</taxon>
        <taxon>Ganoderma</taxon>
    </lineage>
</organism>
<sequence>MLTANGGDRAVAHVVLLVLECPLPSSDVIRPLSLPINTRHALFVFPLVVPHLPLPLCHPLCDLAMILPGTSSLSCILPIPSPLFGAFSPSSDSGDMSSDDGDSLHTPLTEHHDRRLHSCAIYEHSHFSHDAYHSVLPHHPSDSYFDSGKTRYSSPAHQHQGRSPYRSSPSDLEDSHDSIFSDLSPSSARSLNLPDASRETTCFPSPTYSSRALDPTASPFTPTRQTLRPSSPAFSAPTLLRPDSSPPGSKLSSLPSLTLTNIGCDDSDDPPSLLLSPARGHDDTVPSFAPQDNLNEGSLLCKGRLYSSRFHPEHVLNPFFVQHYHLEDELGAGGYGFVMTARHRTEGHEVAVKFIVKDKVPEHAWWEDEVFGRVPTEVMLLSLVNHENIVRCLDLFEDEVYFYLVQELHGTPWISKKHRKGKQASAPGNLTVPTPLTTPMLSPSSSIASALDSEGPRTPPQLSGNGHGGVDVLLDDRGGFGEELLALPQDPPPKFTRRASHDLFECIEQSKHKRLSENQARYVFAQVVEAVYHLDSQGITHCDIKDENIVVDCDLKVKLIDFGSAVVADPTQARPTYQLFFGTTAYASSEILLKKPYKAPPAEIWTLGVLLSYLLTGHSPFPTEQDAKDGHVVIREPKSGRLSKSAISLMARCLEKDPEQRADILEVRNHPWLRGALESRGRD</sequence>
<name>A0A2G8SR99_9APHY</name>
<evidence type="ECO:0000256" key="2">
    <source>
        <dbReference type="ARBA" id="ARBA00022840"/>
    </source>
</evidence>
<dbReference type="GO" id="GO:0005634">
    <property type="term" value="C:nucleus"/>
    <property type="evidence" value="ECO:0007669"/>
    <property type="project" value="TreeGrafter"/>
</dbReference>
<feature type="binding site" evidence="3">
    <location>
        <position position="357"/>
    </location>
    <ligand>
        <name>ATP</name>
        <dbReference type="ChEBI" id="CHEBI:30616"/>
    </ligand>
</feature>
<feature type="region of interest" description="Disordered" evidence="4">
    <location>
        <begin position="268"/>
        <end position="291"/>
    </location>
</feature>
<keyword evidence="7" id="KW-1185">Reference proteome</keyword>
<dbReference type="InterPro" id="IPR000719">
    <property type="entry name" value="Prot_kinase_dom"/>
</dbReference>
<dbReference type="AlphaFoldDB" id="A0A2G8SR99"/>
<dbReference type="GO" id="GO:0045719">
    <property type="term" value="P:negative regulation of glycogen biosynthetic process"/>
    <property type="evidence" value="ECO:0007669"/>
    <property type="project" value="TreeGrafter"/>
</dbReference>
<feature type="compositionally biased region" description="Polar residues" evidence="4">
    <location>
        <begin position="199"/>
        <end position="210"/>
    </location>
</feature>
<dbReference type="InterPro" id="IPR017441">
    <property type="entry name" value="Protein_kinase_ATP_BS"/>
</dbReference>
<keyword evidence="1 3" id="KW-0547">Nucleotide-binding</keyword>
<dbReference type="Gene3D" id="3.30.200.20">
    <property type="entry name" value="Phosphorylase Kinase, domain 1"/>
    <property type="match status" value="1"/>
</dbReference>
<dbReference type="GO" id="GO:0004674">
    <property type="term" value="F:protein serine/threonine kinase activity"/>
    <property type="evidence" value="ECO:0007669"/>
    <property type="project" value="TreeGrafter"/>
</dbReference>
<dbReference type="FunFam" id="3.30.200.20:FF:000314">
    <property type="entry name" value="Serine/threonine protein kinase"/>
    <property type="match status" value="1"/>
</dbReference>
<dbReference type="PROSITE" id="PS50011">
    <property type="entry name" value="PROTEIN_KINASE_DOM"/>
    <property type="match status" value="1"/>
</dbReference>
<dbReference type="PROSITE" id="PS00107">
    <property type="entry name" value="PROTEIN_KINASE_ATP"/>
    <property type="match status" value="1"/>
</dbReference>
<evidence type="ECO:0000256" key="4">
    <source>
        <dbReference type="SAM" id="MobiDB-lite"/>
    </source>
</evidence>
<dbReference type="InterPro" id="IPR011009">
    <property type="entry name" value="Kinase-like_dom_sf"/>
</dbReference>
<gene>
    <name evidence="6" type="ORF">GSI_01905</name>
</gene>
<dbReference type="STRING" id="1077348.A0A2G8SR99"/>
<dbReference type="OrthoDB" id="10252171at2759"/>
<feature type="compositionally biased region" description="Low complexity" evidence="4">
    <location>
        <begin position="242"/>
        <end position="254"/>
    </location>
</feature>
<evidence type="ECO:0000256" key="1">
    <source>
        <dbReference type="ARBA" id="ARBA00022741"/>
    </source>
</evidence>
<evidence type="ECO:0000259" key="5">
    <source>
        <dbReference type="PROSITE" id="PS50011"/>
    </source>
</evidence>
<feature type="compositionally biased region" description="Polar residues" evidence="4">
    <location>
        <begin position="218"/>
        <end position="233"/>
    </location>
</feature>